<evidence type="ECO:0000313" key="1">
    <source>
        <dbReference type="EMBL" id="JAH52474.1"/>
    </source>
</evidence>
<protein>
    <submittedName>
        <fullName evidence="1">Uncharacterized protein</fullName>
    </submittedName>
</protein>
<reference evidence="1" key="1">
    <citation type="submission" date="2014-11" db="EMBL/GenBank/DDBJ databases">
        <authorList>
            <person name="Amaro Gonzalez C."/>
        </authorList>
    </citation>
    <scope>NUCLEOTIDE SEQUENCE</scope>
</reference>
<sequence length="22" mass="2527">MGYFAVLITPLQYQPVASMQLR</sequence>
<reference evidence="1" key="2">
    <citation type="journal article" date="2015" name="Fish Shellfish Immunol.">
        <title>Early steps in the European eel (Anguilla anguilla)-Vibrio vulnificus interaction in the gills: Role of the RtxA13 toxin.</title>
        <authorList>
            <person name="Callol A."/>
            <person name="Pajuelo D."/>
            <person name="Ebbesson L."/>
            <person name="Teles M."/>
            <person name="MacKenzie S."/>
            <person name="Amaro C."/>
        </authorList>
    </citation>
    <scope>NUCLEOTIDE SEQUENCE</scope>
</reference>
<dbReference type="EMBL" id="GBXM01056103">
    <property type="protein sequence ID" value="JAH52474.1"/>
    <property type="molecule type" value="Transcribed_RNA"/>
</dbReference>
<proteinExistence type="predicted"/>
<accession>A0A0E9TFN0</accession>
<name>A0A0E9TFN0_ANGAN</name>
<organism evidence="1">
    <name type="scientific">Anguilla anguilla</name>
    <name type="common">European freshwater eel</name>
    <name type="synonym">Muraena anguilla</name>
    <dbReference type="NCBI Taxonomy" id="7936"/>
    <lineage>
        <taxon>Eukaryota</taxon>
        <taxon>Metazoa</taxon>
        <taxon>Chordata</taxon>
        <taxon>Craniata</taxon>
        <taxon>Vertebrata</taxon>
        <taxon>Euteleostomi</taxon>
        <taxon>Actinopterygii</taxon>
        <taxon>Neopterygii</taxon>
        <taxon>Teleostei</taxon>
        <taxon>Anguilliformes</taxon>
        <taxon>Anguillidae</taxon>
        <taxon>Anguilla</taxon>
    </lineage>
</organism>
<dbReference type="AlphaFoldDB" id="A0A0E9TFN0"/>